<dbReference type="EMBL" id="JAENHP010000048">
    <property type="protein sequence ID" value="MBM2623860.1"/>
    <property type="molecule type" value="Genomic_DNA"/>
</dbReference>
<dbReference type="Proteomes" id="UP000632138">
    <property type="component" value="Unassembled WGS sequence"/>
</dbReference>
<accession>A0ABS2AVV6</accession>
<keyword evidence="3" id="KW-1185">Reference proteome</keyword>
<organism evidence="2 3">
    <name type="scientific">Paractinoplanes ovalisporus</name>
    <dbReference type="NCBI Taxonomy" id="2810368"/>
    <lineage>
        <taxon>Bacteria</taxon>
        <taxon>Bacillati</taxon>
        <taxon>Actinomycetota</taxon>
        <taxon>Actinomycetes</taxon>
        <taxon>Micromonosporales</taxon>
        <taxon>Micromonosporaceae</taxon>
        <taxon>Paractinoplanes</taxon>
    </lineage>
</organism>
<proteinExistence type="predicted"/>
<comment type="caution">
    <text evidence="2">The sequence shown here is derived from an EMBL/GenBank/DDBJ whole genome shotgun (WGS) entry which is preliminary data.</text>
</comment>
<feature type="compositionally biased region" description="Acidic residues" evidence="1">
    <location>
        <begin position="51"/>
        <end position="65"/>
    </location>
</feature>
<name>A0ABS2AVV6_9ACTN</name>
<sequence>MLALKNGADAEPVIVRMPDNREVILRGKHAADFLVREGLALPRTVAKATGLDDDGPDVDIDEDGDVTLTGGGRGDGEHKRPRYY</sequence>
<evidence type="ECO:0000256" key="1">
    <source>
        <dbReference type="SAM" id="MobiDB-lite"/>
    </source>
</evidence>
<feature type="region of interest" description="Disordered" evidence="1">
    <location>
        <begin position="48"/>
        <end position="84"/>
    </location>
</feature>
<dbReference type="RefSeq" id="WP_203384211.1">
    <property type="nucleotide sequence ID" value="NZ_JAENHP010000048.1"/>
</dbReference>
<reference evidence="2 3" key="1">
    <citation type="submission" date="2021-01" db="EMBL/GenBank/DDBJ databases">
        <title>Actinoplanes sp. nov. LDG1-06 isolated from lichen.</title>
        <authorList>
            <person name="Saeng-In P."/>
            <person name="Phongsopitanun W."/>
            <person name="Kanchanasin P."/>
            <person name="Yuki M."/>
            <person name="Kudo T."/>
            <person name="Ohkuma M."/>
            <person name="Tanasupawat S."/>
        </authorList>
    </citation>
    <scope>NUCLEOTIDE SEQUENCE [LARGE SCALE GENOMIC DNA]</scope>
    <source>
        <strain evidence="2 3">LDG1-06</strain>
    </source>
</reference>
<evidence type="ECO:0000313" key="2">
    <source>
        <dbReference type="EMBL" id="MBM2623860.1"/>
    </source>
</evidence>
<gene>
    <name evidence="2" type="ORF">JIG36_51060</name>
</gene>
<evidence type="ECO:0000313" key="3">
    <source>
        <dbReference type="Proteomes" id="UP000632138"/>
    </source>
</evidence>
<protein>
    <submittedName>
        <fullName evidence="2">Uncharacterized protein</fullName>
    </submittedName>
</protein>